<dbReference type="GO" id="GO:0015628">
    <property type="term" value="P:protein secretion by the type II secretion system"/>
    <property type="evidence" value="ECO:0007669"/>
    <property type="project" value="InterPro"/>
</dbReference>
<dbReference type="InterPro" id="IPR000983">
    <property type="entry name" value="Bac_GSPG_pilin"/>
</dbReference>
<dbReference type="PANTHER" id="PTHR30093:SF44">
    <property type="entry name" value="TYPE II SECRETION SYSTEM CORE PROTEIN G"/>
    <property type="match status" value="1"/>
</dbReference>
<proteinExistence type="predicted"/>
<keyword evidence="3 6" id="KW-0812">Transmembrane</keyword>
<dbReference type="InterPro" id="IPR045584">
    <property type="entry name" value="Pilin-like"/>
</dbReference>
<gene>
    <name evidence="7" type="ORF">UT84_C0005G0024</name>
</gene>
<sequence>MLGFTLIELLVVIAILAIIGSLVAFRLVNGTAKARDGIRKANLGQIASALEQYYTDNGFRYIPGNYTSESVDNWIPNLNPYFKSIPKDPKQAFSFTNFMANVWSAIGDVKVPVPSEVYAAGPGYPDTYSGPSCVDYGTSYTLTSTFEHPGGGGDFRYAYIYVNTNPDPDWDASPKGAFTAVLNVGASSYAVRDFAGSSWDWSGNPNPYATLNRASSSYSVNGTTLTVNWNITFNSNWENEAANVWLRTVSITDSGDVDSGVIDKGDLQIPCLAPTPTPTMEPTPTATPSGGSGSPVYYYGYYSDPAGTYYELWARLEDSSDPFINTATGAKCKLSVPDGAPIDFNYCVSSHK</sequence>
<dbReference type="GO" id="GO:0016020">
    <property type="term" value="C:membrane"/>
    <property type="evidence" value="ECO:0007669"/>
    <property type="project" value="UniProtKB-SubCell"/>
</dbReference>
<dbReference type="AlphaFoldDB" id="A0A0G0REL1"/>
<comment type="caution">
    <text evidence="7">The sequence shown here is derived from an EMBL/GenBank/DDBJ whole genome shotgun (WGS) entry which is preliminary data.</text>
</comment>
<keyword evidence="4 6" id="KW-1133">Transmembrane helix</keyword>
<dbReference type="Pfam" id="PF07963">
    <property type="entry name" value="N_methyl"/>
    <property type="match status" value="1"/>
</dbReference>
<feature type="transmembrane region" description="Helical" evidence="6">
    <location>
        <begin position="6"/>
        <end position="28"/>
    </location>
</feature>
<keyword evidence="5 6" id="KW-0472">Membrane</keyword>
<dbReference type="EMBL" id="LBYI01000005">
    <property type="protein sequence ID" value="KKR50878.1"/>
    <property type="molecule type" value="Genomic_DNA"/>
</dbReference>
<evidence type="ECO:0000256" key="4">
    <source>
        <dbReference type="ARBA" id="ARBA00022989"/>
    </source>
</evidence>
<evidence type="ECO:0000256" key="1">
    <source>
        <dbReference type="ARBA" id="ARBA00004167"/>
    </source>
</evidence>
<evidence type="ECO:0000256" key="2">
    <source>
        <dbReference type="ARBA" id="ARBA00022481"/>
    </source>
</evidence>
<name>A0A0G0REL1_9BACT</name>
<reference evidence="7 8" key="1">
    <citation type="journal article" date="2015" name="Nature">
        <title>rRNA introns, odd ribosomes, and small enigmatic genomes across a large radiation of phyla.</title>
        <authorList>
            <person name="Brown C.T."/>
            <person name="Hug L.A."/>
            <person name="Thomas B.C."/>
            <person name="Sharon I."/>
            <person name="Castelle C.J."/>
            <person name="Singh A."/>
            <person name="Wilkins M.J."/>
            <person name="Williams K.H."/>
            <person name="Banfield J.F."/>
        </authorList>
    </citation>
    <scope>NUCLEOTIDE SEQUENCE [LARGE SCALE GENOMIC DNA]</scope>
</reference>
<evidence type="ECO:0000256" key="3">
    <source>
        <dbReference type="ARBA" id="ARBA00022692"/>
    </source>
</evidence>
<dbReference type="NCBIfam" id="TIGR02532">
    <property type="entry name" value="IV_pilin_GFxxxE"/>
    <property type="match status" value="1"/>
</dbReference>
<dbReference type="PRINTS" id="PR00813">
    <property type="entry name" value="BCTERIALGSPG"/>
</dbReference>
<dbReference type="Gene3D" id="3.30.700.10">
    <property type="entry name" value="Glycoprotein, Type 4 Pilin"/>
    <property type="match status" value="1"/>
</dbReference>
<evidence type="ECO:0000313" key="8">
    <source>
        <dbReference type="Proteomes" id="UP000034531"/>
    </source>
</evidence>
<dbReference type="PANTHER" id="PTHR30093">
    <property type="entry name" value="GENERAL SECRETION PATHWAY PROTEIN G"/>
    <property type="match status" value="1"/>
</dbReference>
<accession>A0A0G0REL1</accession>
<protein>
    <submittedName>
        <fullName evidence="7">Type II secretion system protein G</fullName>
    </submittedName>
</protein>
<dbReference type="GO" id="GO:0015627">
    <property type="term" value="C:type II protein secretion system complex"/>
    <property type="evidence" value="ECO:0007669"/>
    <property type="project" value="InterPro"/>
</dbReference>
<evidence type="ECO:0000256" key="5">
    <source>
        <dbReference type="ARBA" id="ARBA00023136"/>
    </source>
</evidence>
<evidence type="ECO:0000313" key="7">
    <source>
        <dbReference type="EMBL" id="KKR50878.1"/>
    </source>
</evidence>
<organism evidence="7 8">
    <name type="scientific">Candidatus Curtissbacteria bacterium GW2011_GWA1_40_16</name>
    <dbReference type="NCBI Taxonomy" id="1618405"/>
    <lineage>
        <taxon>Bacteria</taxon>
        <taxon>Candidatus Curtissiibacteriota</taxon>
    </lineage>
</organism>
<keyword evidence="2" id="KW-0488">Methylation</keyword>
<evidence type="ECO:0000256" key="6">
    <source>
        <dbReference type="SAM" id="Phobius"/>
    </source>
</evidence>
<dbReference type="Proteomes" id="UP000034531">
    <property type="component" value="Unassembled WGS sequence"/>
</dbReference>
<comment type="subcellular location">
    <subcellularLocation>
        <location evidence="1">Membrane</location>
        <topology evidence="1">Single-pass membrane protein</topology>
    </subcellularLocation>
</comment>
<dbReference type="SUPFAM" id="SSF54523">
    <property type="entry name" value="Pili subunits"/>
    <property type="match status" value="1"/>
</dbReference>
<dbReference type="InterPro" id="IPR012902">
    <property type="entry name" value="N_methyl_site"/>
</dbReference>